<evidence type="ECO:0000313" key="4">
    <source>
        <dbReference type="Proteomes" id="UP000041254"/>
    </source>
</evidence>
<dbReference type="VEuPathDB" id="CryptoDB:Vbra_17747"/>
<dbReference type="Proteomes" id="UP000041254">
    <property type="component" value="Unassembled WGS sequence"/>
</dbReference>
<accession>A0A0G4GGA3</accession>
<keyword evidence="1" id="KW-0175">Coiled coil</keyword>
<dbReference type="EMBL" id="CDMY01000656">
    <property type="protein sequence ID" value="CEM28647.1"/>
    <property type="molecule type" value="Genomic_DNA"/>
</dbReference>
<sequence>MSGPHLSLQQVLEAAERDNEAEARLADRLSRYSPQELVKLHEQRDLLHAQCCEWYDRYKFLANRNTAWQDLHVQNSRTAKDNQVGTMLLAEIDELEATISQLEDQNGHLKAEVAKLQQKAAQDPSTTTPSAGPSGSDAVVEQKDKELGALRRELDELRDAMAIQAKEHARHLEDLSRHHHEQQQAANGQIAQMRQKLMAAEQTADTDTTGLPRASDKGVQTSPPPPPPTQVLEGGRQLLEARKQQLEADIRELRGELQQPQLRLKRHS</sequence>
<feature type="region of interest" description="Disordered" evidence="2">
    <location>
        <begin position="175"/>
        <end position="234"/>
    </location>
</feature>
<name>A0A0G4GGA3_VITBC</name>
<dbReference type="AlphaFoldDB" id="A0A0G4GGA3"/>
<evidence type="ECO:0000313" key="3">
    <source>
        <dbReference type="EMBL" id="CEM28647.1"/>
    </source>
</evidence>
<feature type="compositionally biased region" description="Polar residues" evidence="2">
    <location>
        <begin position="183"/>
        <end position="192"/>
    </location>
</feature>
<proteinExistence type="predicted"/>
<protein>
    <submittedName>
        <fullName evidence="3">Uncharacterized protein</fullName>
    </submittedName>
</protein>
<reference evidence="3 4" key="1">
    <citation type="submission" date="2014-11" db="EMBL/GenBank/DDBJ databases">
        <authorList>
            <person name="Zhu J."/>
            <person name="Qi W."/>
            <person name="Song R."/>
        </authorList>
    </citation>
    <scope>NUCLEOTIDE SEQUENCE [LARGE SCALE GENOMIC DNA]</scope>
</reference>
<feature type="coiled-coil region" evidence="1">
    <location>
        <begin position="236"/>
        <end position="263"/>
    </location>
</feature>
<feature type="compositionally biased region" description="Low complexity" evidence="2">
    <location>
        <begin position="124"/>
        <end position="136"/>
    </location>
</feature>
<evidence type="ECO:0000256" key="2">
    <source>
        <dbReference type="SAM" id="MobiDB-lite"/>
    </source>
</evidence>
<evidence type="ECO:0000256" key="1">
    <source>
        <dbReference type="SAM" id="Coils"/>
    </source>
</evidence>
<feature type="region of interest" description="Disordered" evidence="2">
    <location>
        <begin position="113"/>
        <end position="140"/>
    </location>
</feature>
<gene>
    <name evidence="3" type="ORF">Vbra_17747</name>
</gene>
<dbReference type="InParanoid" id="A0A0G4GGA3"/>
<keyword evidence="4" id="KW-1185">Reference proteome</keyword>
<organism evidence="3 4">
    <name type="scientific">Vitrella brassicaformis (strain CCMP3155)</name>
    <dbReference type="NCBI Taxonomy" id="1169540"/>
    <lineage>
        <taxon>Eukaryota</taxon>
        <taxon>Sar</taxon>
        <taxon>Alveolata</taxon>
        <taxon>Colpodellida</taxon>
        <taxon>Vitrellaceae</taxon>
        <taxon>Vitrella</taxon>
    </lineage>
</organism>